<keyword evidence="2" id="KW-1185">Reference proteome</keyword>
<evidence type="ECO:0000313" key="2">
    <source>
        <dbReference type="Proteomes" id="UP000198771"/>
    </source>
</evidence>
<dbReference type="AlphaFoldDB" id="A0A1G6DJ40"/>
<accession>A0A1G6DJ40</accession>
<evidence type="ECO:0000313" key="1">
    <source>
        <dbReference type="EMBL" id="SDB45160.1"/>
    </source>
</evidence>
<proteinExistence type="predicted"/>
<reference evidence="1 2" key="1">
    <citation type="submission" date="2016-10" db="EMBL/GenBank/DDBJ databases">
        <authorList>
            <person name="de Groot N.N."/>
        </authorList>
    </citation>
    <scope>NUCLEOTIDE SEQUENCE [LARGE SCALE GENOMIC DNA]</scope>
    <source>
        <strain evidence="1 2">ASO4-2</strain>
    </source>
</reference>
<gene>
    <name evidence="1" type="ORF">SAMN05660653_02191</name>
</gene>
<dbReference type="STRING" id="617002.SAMN05660653_02191"/>
<protein>
    <submittedName>
        <fullName evidence="1">Uncharacterized protein</fullName>
    </submittedName>
</protein>
<name>A0A1G6DJ40_9BACT</name>
<organism evidence="1 2">
    <name type="scientific">Desulfonatronum thiosulfatophilum</name>
    <dbReference type="NCBI Taxonomy" id="617002"/>
    <lineage>
        <taxon>Bacteria</taxon>
        <taxon>Pseudomonadati</taxon>
        <taxon>Thermodesulfobacteriota</taxon>
        <taxon>Desulfovibrionia</taxon>
        <taxon>Desulfovibrionales</taxon>
        <taxon>Desulfonatronaceae</taxon>
        <taxon>Desulfonatronum</taxon>
    </lineage>
</organism>
<sequence length="51" mass="5801">MLQEYDRNMTFLLHCDTAISAGTFAVLTCKFKLLAAVANTARLCHWNFMSM</sequence>
<dbReference type="Proteomes" id="UP000198771">
    <property type="component" value="Unassembled WGS sequence"/>
</dbReference>
<dbReference type="EMBL" id="FMXO01000012">
    <property type="protein sequence ID" value="SDB45160.1"/>
    <property type="molecule type" value="Genomic_DNA"/>
</dbReference>